<evidence type="ECO:0000259" key="6">
    <source>
        <dbReference type="Pfam" id="PF01494"/>
    </source>
</evidence>
<sequence>MTRKQLEQVVVSGGGIGGLAAALACARQGVPVQLLERAAQLSEVGAGIQVGPNVTRILQAWGLGEALAQVAAFPGRLQARDAQTGQVLGSLRLGERAQALYGAPYATIHRADLQALLHAAALAAGVQVRLGQAVQGWRETAEGLQVNTTDGLSLQADALVGADGVWSAVRQQLLGDAPARFSGHVAYRALVAQADLPVHLRSDEVTVWMGPRLHVVHYPVRSGQWLNLVAIVQGEQPAQADVWDGAAHTQALIQAMGSVGIDLHERLATVPAWRQWALHDRAPVNAASQMAQGRVALLGDAAHPMRPYLAQGAGMAIEDAQALAQCLSAEAGSVTAKLQAYAEQRWARNARVQARAIRNGRIFHATGPVAWGRNLSMRLMGERLMDVPWLYRRPSPVHSPA</sequence>
<dbReference type="AlphaFoldDB" id="A0A315E9R2"/>
<gene>
    <name evidence="7" type="ORF">B9Z37_09825</name>
</gene>
<dbReference type="InterPro" id="IPR036188">
    <property type="entry name" value="FAD/NAD-bd_sf"/>
</dbReference>
<comment type="cofactor">
    <cofactor evidence="1">
        <name>FAD</name>
        <dbReference type="ChEBI" id="CHEBI:57692"/>
    </cofactor>
</comment>
<dbReference type="PRINTS" id="PR00420">
    <property type="entry name" value="RNGMNOXGNASE"/>
</dbReference>
<dbReference type="GO" id="GO:0004497">
    <property type="term" value="F:monooxygenase activity"/>
    <property type="evidence" value="ECO:0007669"/>
    <property type="project" value="UniProtKB-KW"/>
</dbReference>
<comment type="caution">
    <text evidence="7">The sequence shown here is derived from an EMBL/GenBank/DDBJ whole genome shotgun (WGS) entry which is preliminary data.</text>
</comment>
<evidence type="ECO:0000313" key="7">
    <source>
        <dbReference type="EMBL" id="PUE53355.1"/>
    </source>
</evidence>
<proteinExistence type="predicted"/>
<dbReference type="SUPFAM" id="SSF51905">
    <property type="entry name" value="FAD/NAD(P)-binding domain"/>
    <property type="match status" value="1"/>
</dbReference>
<dbReference type="Gene3D" id="3.50.50.60">
    <property type="entry name" value="FAD/NAD(P)-binding domain"/>
    <property type="match status" value="1"/>
</dbReference>
<keyword evidence="3" id="KW-0274">FAD</keyword>
<keyword evidence="8" id="KW-1185">Reference proteome</keyword>
<dbReference type="RefSeq" id="WP_108312828.1">
    <property type="nucleotide sequence ID" value="NZ_NESN01000003.1"/>
</dbReference>
<dbReference type="InterPro" id="IPR050493">
    <property type="entry name" value="FAD-dep_Monooxygenase_BioMet"/>
</dbReference>
<name>A0A315E9R2_9BURK</name>
<evidence type="ECO:0000256" key="5">
    <source>
        <dbReference type="ARBA" id="ARBA00023033"/>
    </source>
</evidence>
<evidence type="ECO:0000256" key="2">
    <source>
        <dbReference type="ARBA" id="ARBA00022630"/>
    </source>
</evidence>
<protein>
    <submittedName>
        <fullName evidence="7">FAD-dependent oxidoreductase</fullName>
    </submittedName>
</protein>
<feature type="domain" description="FAD-binding" evidence="6">
    <location>
        <begin position="8"/>
        <end position="354"/>
    </location>
</feature>
<dbReference type="Pfam" id="PF01494">
    <property type="entry name" value="FAD_binding_3"/>
    <property type="match status" value="1"/>
</dbReference>
<evidence type="ECO:0000256" key="3">
    <source>
        <dbReference type="ARBA" id="ARBA00022827"/>
    </source>
</evidence>
<evidence type="ECO:0000256" key="1">
    <source>
        <dbReference type="ARBA" id="ARBA00001974"/>
    </source>
</evidence>
<keyword evidence="2" id="KW-0285">Flavoprotein</keyword>
<dbReference type="EMBL" id="NESN01000003">
    <property type="protein sequence ID" value="PUE53355.1"/>
    <property type="molecule type" value="Genomic_DNA"/>
</dbReference>
<dbReference type="InterPro" id="IPR002938">
    <property type="entry name" value="FAD-bd"/>
</dbReference>
<reference evidence="7 8" key="1">
    <citation type="submission" date="2017-04" db="EMBL/GenBank/DDBJ databases">
        <title>Unexpected and diverse lifestyles within the genus Limnohabitans.</title>
        <authorList>
            <person name="Kasalicky V."/>
            <person name="Mehrshad M."/>
            <person name="Andrei S.-A."/>
            <person name="Salcher M."/>
            <person name="Kratochvilova H."/>
            <person name="Simek K."/>
            <person name="Ghai R."/>
        </authorList>
    </citation>
    <scope>NUCLEOTIDE SEQUENCE [LARGE SCALE GENOMIC DNA]</scope>
    <source>
        <strain evidence="7 8">II-B4</strain>
    </source>
</reference>
<dbReference type="GO" id="GO:0071949">
    <property type="term" value="F:FAD binding"/>
    <property type="evidence" value="ECO:0007669"/>
    <property type="project" value="InterPro"/>
</dbReference>
<organism evidence="7 8">
    <name type="scientific">Limnohabitans parvus II-B4</name>
    <dbReference type="NCBI Taxonomy" id="1293052"/>
    <lineage>
        <taxon>Bacteria</taxon>
        <taxon>Pseudomonadati</taxon>
        <taxon>Pseudomonadota</taxon>
        <taxon>Betaproteobacteria</taxon>
        <taxon>Burkholderiales</taxon>
        <taxon>Comamonadaceae</taxon>
        <taxon>Limnohabitans</taxon>
    </lineage>
</organism>
<dbReference type="OrthoDB" id="9782160at2"/>
<keyword evidence="5" id="KW-0503">Monooxygenase</keyword>
<accession>A0A315E9R2</accession>
<keyword evidence="4" id="KW-0560">Oxidoreductase</keyword>
<dbReference type="PANTHER" id="PTHR13789:SF318">
    <property type="entry name" value="GERANYLGERANYL DIPHOSPHATE REDUCTASE"/>
    <property type="match status" value="1"/>
</dbReference>
<dbReference type="PANTHER" id="PTHR13789">
    <property type="entry name" value="MONOOXYGENASE"/>
    <property type="match status" value="1"/>
</dbReference>
<dbReference type="Proteomes" id="UP000250790">
    <property type="component" value="Unassembled WGS sequence"/>
</dbReference>
<dbReference type="PROSITE" id="PS51257">
    <property type="entry name" value="PROKAR_LIPOPROTEIN"/>
    <property type="match status" value="1"/>
</dbReference>
<evidence type="ECO:0000256" key="4">
    <source>
        <dbReference type="ARBA" id="ARBA00023002"/>
    </source>
</evidence>
<dbReference type="SUPFAM" id="SSF54373">
    <property type="entry name" value="FAD-linked reductases, C-terminal domain"/>
    <property type="match status" value="1"/>
</dbReference>
<evidence type="ECO:0000313" key="8">
    <source>
        <dbReference type="Proteomes" id="UP000250790"/>
    </source>
</evidence>